<keyword evidence="2" id="KW-1185">Reference proteome</keyword>
<evidence type="ECO:0000313" key="1">
    <source>
        <dbReference type="EMBL" id="TNN36624.1"/>
    </source>
</evidence>
<proteinExistence type="predicted"/>
<reference evidence="1 2" key="1">
    <citation type="submission" date="2019-03" db="EMBL/GenBank/DDBJ databases">
        <title>First draft genome of Liparis tanakae, snailfish: a comprehensive survey of snailfish specific genes.</title>
        <authorList>
            <person name="Kim W."/>
            <person name="Song I."/>
            <person name="Jeong J.-H."/>
            <person name="Kim D."/>
            <person name="Kim S."/>
            <person name="Ryu S."/>
            <person name="Song J.Y."/>
            <person name="Lee S.K."/>
        </authorList>
    </citation>
    <scope>NUCLEOTIDE SEQUENCE [LARGE SCALE GENOMIC DNA]</scope>
    <source>
        <tissue evidence="1">Muscle</tissue>
    </source>
</reference>
<dbReference type="EMBL" id="SRLO01001592">
    <property type="protein sequence ID" value="TNN36624.1"/>
    <property type="molecule type" value="Genomic_DNA"/>
</dbReference>
<dbReference type="AlphaFoldDB" id="A0A4Z2F759"/>
<dbReference type="Proteomes" id="UP000314294">
    <property type="component" value="Unassembled WGS sequence"/>
</dbReference>
<comment type="caution">
    <text evidence="1">The sequence shown here is derived from an EMBL/GenBank/DDBJ whole genome shotgun (WGS) entry which is preliminary data.</text>
</comment>
<protein>
    <submittedName>
        <fullName evidence="1">Uncharacterized protein</fullName>
    </submittedName>
</protein>
<accession>A0A4Z2F759</accession>
<evidence type="ECO:0000313" key="2">
    <source>
        <dbReference type="Proteomes" id="UP000314294"/>
    </source>
</evidence>
<sequence length="225" mass="23512">MKGVLSYEKWEESERRPRRTRGVAALGVERQHFDGLVVGAGRQQPAAAAPGRAVDGALVVLVPPEEDRRLLDATATAGRTLRVLELEPTAYSAPEGWKATARTACVSSSWLSFTNRALAPPPWTRELRSQTQFLSVSGGQARGAEDRGLPALGGGVLTPGGGVLTPSGGLLTPPPGAALGGPGSGVVPVLVVHGVGSSSPLGSMPTFISSSFWMDLDRQRCVWPQ</sequence>
<organism evidence="1 2">
    <name type="scientific">Liparis tanakae</name>
    <name type="common">Tanaka's snailfish</name>
    <dbReference type="NCBI Taxonomy" id="230148"/>
    <lineage>
        <taxon>Eukaryota</taxon>
        <taxon>Metazoa</taxon>
        <taxon>Chordata</taxon>
        <taxon>Craniata</taxon>
        <taxon>Vertebrata</taxon>
        <taxon>Euteleostomi</taxon>
        <taxon>Actinopterygii</taxon>
        <taxon>Neopterygii</taxon>
        <taxon>Teleostei</taxon>
        <taxon>Neoteleostei</taxon>
        <taxon>Acanthomorphata</taxon>
        <taxon>Eupercaria</taxon>
        <taxon>Perciformes</taxon>
        <taxon>Cottioidei</taxon>
        <taxon>Cottales</taxon>
        <taxon>Liparidae</taxon>
        <taxon>Liparis</taxon>
    </lineage>
</organism>
<name>A0A4Z2F759_9TELE</name>
<gene>
    <name evidence="1" type="ORF">EYF80_053202</name>
</gene>